<accession>D5ML32</accession>
<proteinExistence type="predicted"/>
<dbReference type="STRING" id="671143.DAMO_2801"/>
<dbReference type="KEGG" id="mox:DAMO_2801"/>
<dbReference type="EMBL" id="FP565575">
    <property type="protein sequence ID" value="CBE69874.1"/>
    <property type="molecule type" value="Genomic_DNA"/>
</dbReference>
<organism evidence="2 3">
    <name type="scientific">Methylomirabilis oxygeniifera</name>
    <dbReference type="NCBI Taxonomy" id="671143"/>
    <lineage>
        <taxon>Bacteria</taxon>
        <taxon>Candidatus Methylomirabilota</taxon>
        <taxon>Candidatus Methylomirabilia</taxon>
        <taxon>Candidatus Methylomirabilales</taxon>
        <taxon>Candidatus Methylomirabilaceae</taxon>
        <taxon>Candidatus Methylomirabilis</taxon>
    </lineage>
</organism>
<protein>
    <submittedName>
        <fullName evidence="2">ThiamineS protein</fullName>
    </submittedName>
</protein>
<gene>
    <name evidence="2" type="ORF">DAMO_2801</name>
</gene>
<evidence type="ECO:0000313" key="3">
    <source>
        <dbReference type="Proteomes" id="UP000006898"/>
    </source>
</evidence>
<dbReference type="eggNOG" id="COG1977">
    <property type="taxonomic scope" value="Bacteria"/>
</dbReference>
<dbReference type="InterPro" id="IPR016155">
    <property type="entry name" value="Mopterin_synth/thiamin_S_b"/>
</dbReference>
<sequence length="91" mass="9546">MKVEVSLFGTLAQYLPRGTQGRTVIMDCPDGVTVGQVIDQIGIPKPYPTMILVNGIHADPDTQLQEGDLLALFPPLAGGSLIALAGRPSCS</sequence>
<dbReference type="Proteomes" id="UP000006898">
    <property type="component" value="Chromosome"/>
</dbReference>
<name>D5ML32_METO1</name>
<dbReference type="AlphaFoldDB" id="D5ML32"/>
<dbReference type="HOGENOM" id="CLU_114601_5_2_0"/>
<dbReference type="Pfam" id="PF14451">
    <property type="entry name" value="Ub-Mut7C"/>
    <property type="match status" value="1"/>
</dbReference>
<reference evidence="2 3" key="1">
    <citation type="journal article" date="2010" name="Nature">
        <title>Nitrite-driven anaerobic methane oxidation by oxygenic bacteria.</title>
        <authorList>
            <person name="Ettwig K.F."/>
            <person name="Butler M.K."/>
            <person name="Le Paslier D."/>
            <person name="Pelletier E."/>
            <person name="Mangenot S."/>
            <person name="Kuypers M.M.M."/>
            <person name="Schreiber F."/>
            <person name="Dutilh B.E."/>
            <person name="Zedelius J."/>
            <person name="de Beer D."/>
            <person name="Gloerich J."/>
            <person name="Wessels H.J.C.T."/>
            <person name="van Allen T."/>
            <person name="Luesken F."/>
            <person name="Wu M."/>
            <person name="van de Pas-Schoonen K.T."/>
            <person name="Op den Camp H.J.M."/>
            <person name="Janssen-Megens E.M."/>
            <person name="Francoijs K-J."/>
            <person name="Stunnenberg H."/>
            <person name="Weissenbach J."/>
            <person name="Jetten M.S.M."/>
            <person name="Strous M."/>
        </authorList>
    </citation>
    <scope>NUCLEOTIDE SEQUENCE [LARGE SCALE GENOMIC DNA]</scope>
</reference>
<feature type="domain" description="Ubiquitin Mut7-C" evidence="1">
    <location>
        <begin position="2"/>
        <end position="74"/>
    </location>
</feature>
<dbReference type="InterPro" id="IPR027798">
    <property type="entry name" value="Ub_Mut7C"/>
</dbReference>
<dbReference type="Gene3D" id="3.10.20.30">
    <property type="match status" value="1"/>
</dbReference>
<evidence type="ECO:0000313" key="2">
    <source>
        <dbReference type="EMBL" id="CBE69874.1"/>
    </source>
</evidence>
<evidence type="ECO:0000259" key="1">
    <source>
        <dbReference type="Pfam" id="PF14451"/>
    </source>
</evidence>
<dbReference type="InterPro" id="IPR012675">
    <property type="entry name" value="Beta-grasp_dom_sf"/>
</dbReference>
<dbReference type="SUPFAM" id="SSF54285">
    <property type="entry name" value="MoaD/ThiS"/>
    <property type="match status" value="1"/>
</dbReference>